<sequence length="84" mass="9331">MRSGKASCTLETVWEDKHKYEEAERRFYEHEATQAAASTQQLPAEGPAMNGPGQEDPEDADEAEAPDGGSRRDPRKSQDSRKPL</sequence>
<evidence type="ECO:0000313" key="3">
    <source>
        <dbReference type="Proteomes" id="UP000236370"/>
    </source>
</evidence>
<reference evidence="2 3" key="1">
    <citation type="submission" date="2017-12" db="EMBL/GenBank/DDBJ databases">
        <title>High-resolution comparative analysis of great ape genomes.</title>
        <authorList>
            <person name="Pollen A."/>
            <person name="Hastie A."/>
            <person name="Hormozdiari F."/>
            <person name="Dougherty M."/>
            <person name="Liu R."/>
            <person name="Chaisson M."/>
            <person name="Hoppe E."/>
            <person name="Hill C."/>
            <person name="Pang A."/>
            <person name="Hillier L."/>
            <person name="Baker C."/>
            <person name="Armstrong J."/>
            <person name="Shendure J."/>
            <person name="Paten B."/>
            <person name="Wilson R."/>
            <person name="Chao H."/>
            <person name="Schneider V."/>
            <person name="Ventura M."/>
            <person name="Kronenberg Z."/>
            <person name="Murali S."/>
            <person name="Gordon D."/>
            <person name="Cantsilieris S."/>
            <person name="Munson K."/>
            <person name="Nelson B."/>
            <person name="Raja A."/>
            <person name="Underwood J."/>
            <person name="Diekhans M."/>
            <person name="Fiddes I."/>
            <person name="Haussler D."/>
            <person name="Eichler E."/>
        </authorList>
    </citation>
    <scope>NUCLEOTIDE SEQUENCE [LARGE SCALE GENOMIC DNA]</scope>
    <source>
        <strain evidence="2">Yerkes chimp pedigree #C0471</strain>
    </source>
</reference>
<feature type="region of interest" description="Disordered" evidence="1">
    <location>
        <begin position="25"/>
        <end position="84"/>
    </location>
</feature>
<gene>
    <name evidence="2" type="ORF">CK820_G0029255</name>
</gene>
<evidence type="ECO:0000256" key="1">
    <source>
        <dbReference type="SAM" id="MobiDB-lite"/>
    </source>
</evidence>
<feature type="non-terminal residue" evidence="2">
    <location>
        <position position="84"/>
    </location>
</feature>
<feature type="compositionally biased region" description="Acidic residues" evidence="1">
    <location>
        <begin position="55"/>
        <end position="65"/>
    </location>
</feature>
<accession>A0A2J8LFZ1</accession>
<name>A0A2J8LFZ1_PANTR</name>
<protein>
    <submittedName>
        <fullName evidence="2">EEF1D isoform 48</fullName>
    </submittedName>
</protein>
<comment type="caution">
    <text evidence="2">The sequence shown here is derived from an EMBL/GenBank/DDBJ whole genome shotgun (WGS) entry which is preliminary data.</text>
</comment>
<dbReference type="EMBL" id="NBAG03000294">
    <property type="protein sequence ID" value="PNI46182.1"/>
    <property type="molecule type" value="Genomic_DNA"/>
</dbReference>
<feature type="compositionally biased region" description="Basic and acidic residues" evidence="1">
    <location>
        <begin position="69"/>
        <end position="84"/>
    </location>
</feature>
<dbReference type="AlphaFoldDB" id="A0A2J8LFZ1"/>
<evidence type="ECO:0000313" key="2">
    <source>
        <dbReference type="EMBL" id="PNI46182.1"/>
    </source>
</evidence>
<proteinExistence type="predicted"/>
<dbReference type="Proteomes" id="UP000236370">
    <property type="component" value="Unassembled WGS sequence"/>
</dbReference>
<organism evidence="2 3">
    <name type="scientific">Pan troglodytes</name>
    <name type="common">Chimpanzee</name>
    <dbReference type="NCBI Taxonomy" id="9598"/>
    <lineage>
        <taxon>Eukaryota</taxon>
        <taxon>Metazoa</taxon>
        <taxon>Chordata</taxon>
        <taxon>Craniata</taxon>
        <taxon>Vertebrata</taxon>
        <taxon>Euteleostomi</taxon>
        <taxon>Mammalia</taxon>
        <taxon>Eutheria</taxon>
        <taxon>Euarchontoglires</taxon>
        <taxon>Primates</taxon>
        <taxon>Haplorrhini</taxon>
        <taxon>Catarrhini</taxon>
        <taxon>Hominidae</taxon>
        <taxon>Pan</taxon>
    </lineage>
</organism>